<evidence type="ECO:0000313" key="2">
    <source>
        <dbReference type="Proteomes" id="UP001346149"/>
    </source>
</evidence>
<name>A0AAN7L4F1_TRANT</name>
<comment type="caution">
    <text evidence="1">The sequence shown here is derived from an EMBL/GenBank/DDBJ whole genome shotgun (WGS) entry which is preliminary data.</text>
</comment>
<dbReference type="EMBL" id="JAXQNO010000019">
    <property type="protein sequence ID" value="KAK4774262.1"/>
    <property type="molecule type" value="Genomic_DNA"/>
</dbReference>
<dbReference type="AlphaFoldDB" id="A0AAN7L4F1"/>
<dbReference type="Proteomes" id="UP001346149">
    <property type="component" value="Unassembled WGS sequence"/>
</dbReference>
<keyword evidence="2" id="KW-1185">Reference proteome</keyword>
<protein>
    <submittedName>
        <fullName evidence="1">Uncharacterized protein</fullName>
    </submittedName>
</protein>
<reference evidence="1 2" key="1">
    <citation type="journal article" date="2023" name="Hortic Res">
        <title>Pangenome of water caltrop reveals structural variations and asymmetric subgenome divergence after allopolyploidization.</title>
        <authorList>
            <person name="Zhang X."/>
            <person name="Chen Y."/>
            <person name="Wang L."/>
            <person name="Yuan Y."/>
            <person name="Fang M."/>
            <person name="Shi L."/>
            <person name="Lu R."/>
            <person name="Comes H.P."/>
            <person name="Ma Y."/>
            <person name="Chen Y."/>
            <person name="Huang G."/>
            <person name="Zhou Y."/>
            <person name="Zheng Z."/>
            <person name="Qiu Y."/>
        </authorList>
    </citation>
    <scope>NUCLEOTIDE SEQUENCE [LARGE SCALE GENOMIC DNA]</scope>
    <source>
        <strain evidence="1">F231</strain>
    </source>
</reference>
<sequence>MASRVPLYPTIHRIKMHQSIILLAFEIDNSVRAQSPSWSIFMTVSVLACLHRSTASQSSCKCSVQMIKIQDLPLHGDLFLSRRGKASTVINILHEKKAWKAYVEEEVR</sequence>
<proteinExistence type="predicted"/>
<evidence type="ECO:0000313" key="1">
    <source>
        <dbReference type="EMBL" id="KAK4774262.1"/>
    </source>
</evidence>
<accession>A0AAN7L4F1</accession>
<gene>
    <name evidence="1" type="ORF">SAY86_009197</name>
</gene>
<organism evidence="1 2">
    <name type="scientific">Trapa natans</name>
    <name type="common">Water chestnut</name>
    <dbReference type="NCBI Taxonomy" id="22666"/>
    <lineage>
        <taxon>Eukaryota</taxon>
        <taxon>Viridiplantae</taxon>
        <taxon>Streptophyta</taxon>
        <taxon>Embryophyta</taxon>
        <taxon>Tracheophyta</taxon>
        <taxon>Spermatophyta</taxon>
        <taxon>Magnoliopsida</taxon>
        <taxon>eudicotyledons</taxon>
        <taxon>Gunneridae</taxon>
        <taxon>Pentapetalae</taxon>
        <taxon>rosids</taxon>
        <taxon>malvids</taxon>
        <taxon>Myrtales</taxon>
        <taxon>Lythraceae</taxon>
        <taxon>Trapa</taxon>
    </lineage>
</organism>